<name>A0A4C1UQH3_EUMVA</name>
<comment type="caution">
    <text evidence="1">The sequence shown here is derived from an EMBL/GenBank/DDBJ whole genome shotgun (WGS) entry which is preliminary data.</text>
</comment>
<evidence type="ECO:0000313" key="2">
    <source>
        <dbReference type="Proteomes" id="UP000299102"/>
    </source>
</evidence>
<protein>
    <submittedName>
        <fullName evidence="1">Uncharacterized protein</fullName>
    </submittedName>
</protein>
<sequence length="98" mass="10838">MRKLQISTCKFGQHYGMHYNPPVASGGLCNIDRDRSCALLACIERNRNFVIDFVAVCPAGRGQRRDGFIDTALTERDAVASRCNKTGASPIALSLFRF</sequence>
<proteinExistence type="predicted"/>
<keyword evidence="2" id="KW-1185">Reference proteome</keyword>
<gene>
    <name evidence="1" type="ORF">EVAR_19084_1</name>
</gene>
<accession>A0A4C1UQH3</accession>
<evidence type="ECO:0000313" key="1">
    <source>
        <dbReference type="EMBL" id="GBP28236.1"/>
    </source>
</evidence>
<dbReference type="AlphaFoldDB" id="A0A4C1UQH3"/>
<reference evidence="1 2" key="1">
    <citation type="journal article" date="2019" name="Commun. Biol.">
        <title>The bagworm genome reveals a unique fibroin gene that provides high tensile strength.</title>
        <authorList>
            <person name="Kono N."/>
            <person name="Nakamura H."/>
            <person name="Ohtoshi R."/>
            <person name="Tomita M."/>
            <person name="Numata K."/>
            <person name="Arakawa K."/>
        </authorList>
    </citation>
    <scope>NUCLEOTIDE SEQUENCE [LARGE SCALE GENOMIC DNA]</scope>
</reference>
<dbReference type="Proteomes" id="UP000299102">
    <property type="component" value="Unassembled WGS sequence"/>
</dbReference>
<dbReference type="EMBL" id="BGZK01000204">
    <property type="protein sequence ID" value="GBP28236.1"/>
    <property type="molecule type" value="Genomic_DNA"/>
</dbReference>
<organism evidence="1 2">
    <name type="scientific">Eumeta variegata</name>
    <name type="common">Bagworm moth</name>
    <name type="synonym">Eumeta japonica</name>
    <dbReference type="NCBI Taxonomy" id="151549"/>
    <lineage>
        <taxon>Eukaryota</taxon>
        <taxon>Metazoa</taxon>
        <taxon>Ecdysozoa</taxon>
        <taxon>Arthropoda</taxon>
        <taxon>Hexapoda</taxon>
        <taxon>Insecta</taxon>
        <taxon>Pterygota</taxon>
        <taxon>Neoptera</taxon>
        <taxon>Endopterygota</taxon>
        <taxon>Lepidoptera</taxon>
        <taxon>Glossata</taxon>
        <taxon>Ditrysia</taxon>
        <taxon>Tineoidea</taxon>
        <taxon>Psychidae</taxon>
        <taxon>Oiketicinae</taxon>
        <taxon>Eumeta</taxon>
    </lineage>
</organism>